<accession>A0A3A2Z1T5</accession>
<gene>
    <name evidence="2" type="ORF">PHISCL_10635</name>
</gene>
<protein>
    <submittedName>
        <fullName evidence="2">Uncharacterized protein</fullName>
    </submittedName>
</protein>
<comment type="caution">
    <text evidence="2">The sequence shown here is derived from an EMBL/GenBank/DDBJ whole genome shotgun (WGS) entry which is preliminary data.</text>
</comment>
<sequence>MVMEEFQKTYTVASIYREIFGKAVQHFYPTDIAPMDTSANIAAVPANTLHTPAPASARDAGDNGQRNSPFDASYANINTEITSDLIDSLVDETSVSDFWEAWGQLWVE</sequence>
<evidence type="ECO:0000256" key="1">
    <source>
        <dbReference type="SAM" id="MobiDB-lite"/>
    </source>
</evidence>
<reference evidence="3" key="1">
    <citation type="submission" date="2017-02" db="EMBL/GenBank/DDBJ databases">
        <authorList>
            <person name="Tafer H."/>
            <person name="Lopandic K."/>
        </authorList>
    </citation>
    <scope>NUCLEOTIDE SEQUENCE [LARGE SCALE GENOMIC DNA]</scope>
    <source>
        <strain evidence="3">CBS 366.77</strain>
    </source>
</reference>
<name>A0A3A2Z1T5_9EURO</name>
<dbReference type="EMBL" id="MVGC01001816">
    <property type="protein sequence ID" value="RJE17028.1"/>
    <property type="molecule type" value="Genomic_DNA"/>
</dbReference>
<dbReference type="AlphaFoldDB" id="A0A3A2Z1T5"/>
<dbReference type="OrthoDB" id="4161332at2759"/>
<evidence type="ECO:0000313" key="3">
    <source>
        <dbReference type="Proteomes" id="UP000266188"/>
    </source>
</evidence>
<proteinExistence type="predicted"/>
<dbReference type="Proteomes" id="UP000266188">
    <property type="component" value="Unassembled WGS sequence"/>
</dbReference>
<evidence type="ECO:0000313" key="2">
    <source>
        <dbReference type="EMBL" id="RJE17028.1"/>
    </source>
</evidence>
<organism evidence="2 3">
    <name type="scientific">Aspergillus sclerotialis</name>
    <dbReference type="NCBI Taxonomy" id="2070753"/>
    <lineage>
        <taxon>Eukaryota</taxon>
        <taxon>Fungi</taxon>
        <taxon>Dikarya</taxon>
        <taxon>Ascomycota</taxon>
        <taxon>Pezizomycotina</taxon>
        <taxon>Eurotiomycetes</taxon>
        <taxon>Eurotiomycetidae</taxon>
        <taxon>Eurotiales</taxon>
        <taxon>Aspergillaceae</taxon>
        <taxon>Aspergillus</taxon>
        <taxon>Aspergillus subgen. Polypaecilum</taxon>
    </lineage>
</organism>
<keyword evidence="3" id="KW-1185">Reference proteome</keyword>
<feature type="region of interest" description="Disordered" evidence="1">
    <location>
        <begin position="50"/>
        <end position="71"/>
    </location>
</feature>
<dbReference type="STRING" id="2070753.A0A3A2Z1T5"/>